<dbReference type="AlphaFoldDB" id="A0A7R8D8K1"/>
<organism evidence="2 3">
    <name type="scientific">Lepeophtheirus salmonis</name>
    <name type="common">Salmon louse</name>
    <name type="synonym">Caligus salmonis</name>
    <dbReference type="NCBI Taxonomy" id="72036"/>
    <lineage>
        <taxon>Eukaryota</taxon>
        <taxon>Metazoa</taxon>
        <taxon>Ecdysozoa</taxon>
        <taxon>Arthropoda</taxon>
        <taxon>Crustacea</taxon>
        <taxon>Multicrustacea</taxon>
        <taxon>Hexanauplia</taxon>
        <taxon>Copepoda</taxon>
        <taxon>Siphonostomatoida</taxon>
        <taxon>Caligidae</taxon>
        <taxon>Lepeophtheirus</taxon>
    </lineage>
</organism>
<name>A0A7R8D8K1_LEPSM</name>
<dbReference type="EMBL" id="HG994588">
    <property type="protein sequence ID" value="CAF3037182.1"/>
    <property type="molecule type" value="Genomic_DNA"/>
</dbReference>
<keyword evidence="3" id="KW-1185">Reference proteome</keyword>
<feature type="region of interest" description="Disordered" evidence="1">
    <location>
        <begin position="95"/>
        <end position="116"/>
    </location>
</feature>
<reference evidence="2" key="1">
    <citation type="submission" date="2021-02" db="EMBL/GenBank/DDBJ databases">
        <authorList>
            <person name="Bekaert M."/>
        </authorList>
    </citation>
    <scope>NUCLEOTIDE SEQUENCE</scope>
    <source>
        <strain evidence="2">IoA-00</strain>
    </source>
</reference>
<evidence type="ECO:0000256" key="1">
    <source>
        <dbReference type="SAM" id="MobiDB-lite"/>
    </source>
</evidence>
<gene>
    <name evidence="2" type="ORF">LSAA_14605</name>
</gene>
<dbReference type="Proteomes" id="UP000675881">
    <property type="component" value="Chromosome 9"/>
</dbReference>
<evidence type="ECO:0000313" key="3">
    <source>
        <dbReference type="Proteomes" id="UP000675881"/>
    </source>
</evidence>
<protein>
    <submittedName>
        <fullName evidence="2">(salmon louse) hypothetical protein</fullName>
    </submittedName>
</protein>
<proteinExistence type="predicted"/>
<accession>A0A7R8D8K1</accession>
<feature type="compositionally biased region" description="Basic and acidic residues" evidence="1">
    <location>
        <begin position="95"/>
        <end position="104"/>
    </location>
</feature>
<evidence type="ECO:0000313" key="2">
    <source>
        <dbReference type="EMBL" id="CAF3037182.1"/>
    </source>
</evidence>
<feature type="compositionally biased region" description="Polar residues" evidence="1">
    <location>
        <begin position="105"/>
        <end position="116"/>
    </location>
</feature>
<sequence length="123" mass="13889">MLEQSLTRGYDGEGVASKCARGSHKCRDKIGDFTRKAIDVIKSTTKEGEAGWAKKRGKQNKTDEACRCCVLLEISNEWVKCYHFNFSNEKCAPRTEQQKKDSQRKSQPTTISPFSNSCFTLLS</sequence>